<dbReference type="GO" id="GO:0010181">
    <property type="term" value="F:FMN binding"/>
    <property type="evidence" value="ECO:0007669"/>
    <property type="project" value="InterPro"/>
</dbReference>
<keyword evidence="2" id="KW-0408">Iron</keyword>
<dbReference type="Gene3D" id="3.40.50.360">
    <property type="match status" value="1"/>
</dbReference>
<dbReference type="GO" id="GO:0016651">
    <property type="term" value="F:oxidoreductase activity, acting on NAD(P)H"/>
    <property type="evidence" value="ECO:0007669"/>
    <property type="project" value="UniProtKB-ARBA"/>
</dbReference>
<keyword evidence="1" id="KW-0479">Metal-binding</keyword>
<dbReference type="STRING" id="36847.CLNEO_28050"/>
<name>A0A136WBD4_9FIRM</name>
<keyword evidence="3" id="KW-0411">Iron-sulfur</keyword>
<accession>A0A136WBD4</accession>
<dbReference type="RefSeq" id="WP_242864226.1">
    <property type="nucleotide sequence ID" value="NZ_LRVM01000014.1"/>
</dbReference>
<dbReference type="EMBL" id="LRVM01000014">
    <property type="protein sequence ID" value="KXL51833.1"/>
    <property type="molecule type" value="Genomic_DNA"/>
</dbReference>
<evidence type="ECO:0000256" key="2">
    <source>
        <dbReference type="ARBA" id="ARBA00023004"/>
    </source>
</evidence>
<dbReference type="InterPro" id="IPR017896">
    <property type="entry name" value="4Fe4S_Fe-S-bd"/>
</dbReference>
<dbReference type="PATRIC" id="fig|36847.3.peg.3279"/>
<proteinExistence type="predicted"/>
<reference evidence="6 7" key="1">
    <citation type="submission" date="2016-01" db="EMBL/GenBank/DDBJ databases">
        <title>Genome sequence of Clostridium neopropionicum X4, DSM-3847.</title>
        <authorList>
            <person name="Poehlein A."/>
            <person name="Beck M.H."/>
            <person name="Bengelsdorf F.R."/>
            <person name="Daniel R."/>
            <person name="Duerre P."/>
        </authorList>
    </citation>
    <scope>NUCLEOTIDE SEQUENCE [LARGE SCALE GENOMIC DNA]</scope>
    <source>
        <strain evidence="6 7">DSM-3847</strain>
    </source>
</reference>
<dbReference type="InterPro" id="IPR029039">
    <property type="entry name" value="Flavoprotein-like_sf"/>
</dbReference>
<evidence type="ECO:0000313" key="7">
    <source>
        <dbReference type="Proteomes" id="UP000070539"/>
    </source>
</evidence>
<dbReference type="GO" id="GO:0046872">
    <property type="term" value="F:metal ion binding"/>
    <property type="evidence" value="ECO:0007669"/>
    <property type="project" value="UniProtKB-KW"/>
</dbReference>
<dbReference type="Proteomes" id="UP000070539">
    <property type="component" value="Unassembled WGS sequence"/>
</dbReference>
<sequence length="281" mass="31377">MRKKHPSMMKIKKVWAVFFSPTGGTQKVTTTVAQMIHKALNVPYDTYDFTLPQHRENEAFFGEGDLVILGTPVIAGRVPNLLLTYFNEKLKGNGAFGVPVVSFGNRDYDDALIELRNIMEEKGFQTIAGGAFVSEHSFSRKLGAGRPDEEDVIKLTAFGEKIAEKIKCGWKYDGPAYVKGEEPIRSYFTPRDRHEHAIDIRKVKPITGEDCCGCGICAQVCPMGSISKEDPTVVSGICMKCCACVKKCPVGAKHFEDAGFIYHKEELEELYERRAEGEYFV</sequence>
<dbReference type="PROSITE" id="PS50902">
    <property type="entry name" value="FLAVODOXIN_LIKE"/>
    <property type="match status" value="1"/>
</dbReference>
<dbReference type="PROSITE" id="PS00198">
    <property type="entry name" value="4FE4S_FER_1"/>
    <property type="match status" value="1"/>
</dbReference>
<keyword evidence="7" id="KW-1185">Reference proteome</keyword>
<evidence type="ECO:0000259" key="4">
    <source>
        <dbReference type="PROSITE" id="PS50902"/>
    </source>
</evidence>
<dbReference type="PANTHER" id="PTHR43122">
    <property type="entry name" value="FERREDOXIN SUBUNIT OF PYRUVATE:FLAVODOXIN OXIDOREDUCTASE-RELATED"/>
    <property type="match status" value="1"/>
</dbReference>
<feature type="domain" description="4Fe-4S ferredoxin-type" evidence="5">
    <location>
        <begin position="232"/>
        <end position="258"/>
    </location>
</feature>
<feature type="domain" description="4Fe-4S ferredoxin-type" evidence="5">
    <location>
        <begin position="201"/>
        <end position="231"/>
    </location>
</feature>
<dbReference type="AlphaFoldDB" id="A0A136WBD4"/>
<dbReference type="SUPFAM" id="SSF52218">
    <property type="entry name" value="Flavoproteins"/>
    <property type="match status" value="1"/>
</dbReference>
<dbReference type="PROSITE" id="PS51379">
    <property type="entry name" value="4FE4S_FER_2"/>
    <property type="match status" value="2"/>
</dbReference>
<dbReference type="Gene3D" id="3.30.70.20">
    <property type="match status" value="1"/>
</dbReference>
<evidence type="ECO:0000259" key="5">
    <source>
        <dbReference type="PROSITE" id="PS51379"/>
    </source>
</evidence>
<evidence type="ECO:0000256" key="3">
    <source>
        <dbReference type="ARBA" id="ARBA00023014"/>
    </source>
</evidence>
<gene>
    <name evidence="6" type="primary">rsxB_6</name>
    <name evidence="6" type="ORF">CLNEO_28050</name>
</gene>
<feature type="domain" description="Flavodoxin-like" evidence="4">
    <location>
        <begin position="14"/>
        <end position="163"/>
    </location>
</feature>
<organism evidence="6 7">
    <name type="scientific">Anaerotignum neopropionicum</name>
    <dbReference type="NCBI Taxonomy" id="36847"/>
    <lineage>
        <taxon>Bacteria</taxon>
        <taxon>Bacillati</taxon>
        <taxon>Bacillota</taxon>
        <taxon>Clostridia</taxon>
        <taxon>Lachnospirales</taxon>
        <taxon>Anaerotignaceae</taxon>
        <taxon>Anaerotignum</taxon>
    </lineage>
</organism>
<evidence type="ECO:0000313" key="6">
    <source>
        <dbReference type="EMBL" id="KXL51833.1"/>
    </source>
</evidence>
<dbReference type="PANTHER" id="PTHR43122:SF1">
    <property type="entry name" value="IRON-SULFUR-BINDING PROTEIN"/>
    <property type="match status" value="1"/>
</dbReference>
<dbReference type="GO" id="GO:0051536">
    <property type="term" value="F:iron-sulfur cluster binding"/>
    <property type="evidence" value="ECO:0007669"/>
    <property type="project" value="UniProtKB-KW"/>
</dbReference>
<evidence type="ECO:0000256" key="1">
    <source>
        <dbReference type="ARBA" id="ARBA00022723"/>
    </source>
</evidence>
<protein>
    <submittedName>
        <fullName evidence="6">Electron transport complex subunit RsxB</fullName>
    </submittedName>
</protein>
<dbReference type="InterPro" id="IPR008254">
    <property type="entry name" value="Flavodoxin/NO_synth"/>
</dbReference>
<dbReference type="InterPro" id="IPR017900">
    <property type="entry name" value="4Fe4S_Fe_S_CS"/>
</dbReference>
<comment type="caution">
    <text evidence="6">The sequence shown here is derived from an EMBL/GenBank/DDBJ whole genome shotgun (WGS) entry which is preliminary data.</text>
</comment>
<dbReference type="SUPFAM" id="SSF54862">
    <property type="entry name" value="4Fe-4S ferredoxins"/>
    <property type="match status" value="1"/>
</dbReference>